<dbReference type="GeneID" id="54553204"/>
<gene>
    <name evidence="1" type="ORF">EI97DRAFT_446462</name>
</gene>
<dbReference type="AlphaFoldDB" id="A0A6A6J4X9"/>
<sequence length="170" mass="19533">MVVSDRYQLNTYSPLAQGRGDAEKEWAFLKTTTDPQLQEYRETRSQIYRDNISKVKNLQSDTARANALAGGKVELSVYEREKRKKGNPRKMIMLRYNMIPIPFTTDIVPETARVIYDFVDAPGPHPHRLRKIRVPMTTRTCWESSSLERTRKAKTLSCGSRAAAMPALRE</sequence>
<evidence type="ECO:0000313" key="1">
    <source>
        <dbReference type="EMBL" id="KAF2271631.1"/>
    </source>
</evidence>
<dbReference type="EMBL" id="ML986536">
    <property type="protein sequence ID" value="KAF2271631.1"/>
    <property type="molecule type" value="Genomic_DNA"/>
</dbReference>
<keyword evidence="2" id="KW-1185">Reference proteome</keyword>
<evidence type="ECO:0000313" key="2">
    <source>
        <dbReference type="Proteomes" id="UP000800097"/>
    </source>
</evidence>
<dbReference type="RefSeq" id="XP_033649170.1">
    <property type="nucleotide sequence ID" value="XM_033800029.1"/>
</dbReference>
<protein>
    <submittedName>
        <fullName evidence="1">Uncharacterized protein</fullName>
    </submittedName>
</protein>
<reference evidence="1" key="1">
    <citation type="journal article" date="2020" name="Stud. Mycol.">
        <title>101 Dothideomycetes genomes: a test case for predicting lifestyles and emergence of pathogens.</title>
        <authorList>
            <person name="Haridas S."/>
            <person name="Albert R."/>
            <person name="Binder M."/>
            <person name="Bloem J."/>
            <person name="Labutti K."/>
            <person name="Salamov A."/>
            <person name="Andreopoulos B."/>
            <person name="Baker S."/>
            <person name="Barry K."/>
            <person name="Bills G."/>
            <person name="Bluhm B."/>
            <person name="Cannon C."/>
            <person name="Castanera R."/>
            <person name="Culley D."/>
            <person name="Daum C."/>
            <person name="Ezra D."/>
            <person name="Gonzalez J."/>
            <person name="Henrissat B."/>
            <person name="Kuo A."/>
            <person name="Liang C."/>
            <person name="Lipzen A."/>
            <person name="Lutzoni F."/>
            <person name="Magnuson J."/>
            <person name="Mondo S."/>
            <person name="Nolan M."/>
            <person name="Ohm R."/>
            <person name="Pangilinan J."/>
            <person name="Park H.-J."/>
            <person name="Ramirez L."/>
            <person name="Alfaro M."/>
            <person name="Sun H."/>
            <person name="Tritt A."/>
            <person name="Yoshinaga Y."/>
            <person name="Zwiers L.-H."/>
            <person name="Turgeon B."/>
            <person name="Goodwin S."/>
            <person name="Spatafora J."/>
            <person name="Crous P."/>
            <person name="Grigoriev I."/>
        </authorList>
    </citation>
    <scope>NUCLEOTIDE SEQUENCE</scope>
    <source>
        <strain evidence="1">CBS 379.55</strain>
    </source>
</reference>
<accession>A0A6A6J4X9</accession>
<name>A0A6A6J4X9_WESOR</name>
<organism evidence="1 2">
    <name type="scientific">Westerdykella ornata</name>
    <dbReference type="NCBI Taxonomy" id="318751"/>
    <lineage>
        <taxon>Eukaryota</taxon>
        <taxon>Fungi</taxon>
        <taxon>Dikarya</taxon>
        <taxon>Ascomycota</taxon>
        <taxon>Pezizomycotina</taxon>
        <taxon>Dothideomycetes</taxon>
        <taxon>Pleosporomycetidae</taxon>
        <taxon>Pleosporales</taxon>
        <taxon>Sporormiaceae</taxon>
        <taxon>Westerdykella</taxon>
    </lineage>
</organism>
<dbReference type="Proteomes" id="UP000800097">
    <property type="component" value="Unassembled WGS sequence"/>
</dbReference>
<proteinExistence type="predicted"/>